<feature type="domain" description="Pseudouridine synthase I TruA alpha/beta" evidence="5">
    <location>
        <begin position="1"/>
        <end position="49"/>
    </location>
</feature>
<keyword evidence="2 4" id="KW-0819">tRNA processing</keyword>
<evidence type="ECO:0000256" key="3">
    <source>
        <dbReference type="ARBA" id="ARBA00023235"/>
    </source>
</evidence>
<name>A0A8H4AA55_GIGMA</name>
<evidence type="ECO:0000256" key="2">
    <source>
        <dbReference type="ARBA" id="ARBA00022694"/>
    </source>
</evidence>
<dbReference type="GO" id="GO:0003723">
    <property type="term" value="F:RNA binding"/>
    <property type="evidence" value="ECO:0007669"/>
    <property type="project" value="InterPro"/>
</dbReference>
<dbReference type="PANTHER" id="PTHR11142">
    <property type="entry name" value="PSEUDOURIDYLATE SYNTHASE"/>
    <property type="match status" value="1"/>
</dbReference>
<keyword evidence="3 4" id="KW-0413">Isomerase</keyword>
<gene>
    <name evidence="6" type="ORF">F8M41_026571</name>
</gene>
<dbReference type="AlphaFoldDB" id="A0A8H4AA55"/>
<dbReference type="GO" id="GO:0031119">
    <property type="term" value="P:tRNA pseudouridine synthesis"/>
    <property type="evidence" value="ECO:0007669"/>
    <property type="project" value="TreeGrafter"/>
</dbReference>
<sequence length="178" mass="20443">MMAILFLVGQKLEEPSIVNDLLDIKKTPARPIYNMASELPLVLYDCQYDNLKWYYGRDDNMLNTISKLYKHIYEQWYIHATKSLLFSTLLNDLGSISLKKNVHPGQELQNFTTNIEQTLKELVSSEIGMSSGNLSNIITSGGGKELRVRNYVKISNRETCDSVESKNEKYKGKRIKLE</sequence>
<dbReference type="Pfam" id="PF01416">
    <property type="entry name" value="PseudoU_synth_1"/>
    <property type="match status" value="1"/>
</dbReference>
<dbReference type="InterPro" id="IPR001406">
    <property type="entry name" value="PsdUridine_synth_TruA"/>
</dbReference>
<dbReference type="EMBL" id="WTPW01000997">
    <property type="protein sequence ID" value="KAF0463805.1"/>
    <property type="molecule type" value="Genomic_DNA"/>
</dbReference>
<dbReference type="OrthoDB" id="25767at2759"/>
<organism evidence="6 7">
    <name type="scientific">Gigaspora margarita</name>
    <dbReference type="NCBI Taxonomy" id="4874"/>
    <lineage>
        <taxon>Eukaryota</taxon>
        <taxon>Fungi</taxon>
        <taxon>Fungi incertae sedis</taxon>
        <taxon>Mucoromycota</taxon>
        <taxon>Glomeromycotina</taxon>
        <taxon>Glomeromycetes</taxon>
        <taxon>Diversisporales</taxon>
        <taxon>Gigasporaceae</taxon>
        <taxon>Gigaspora</taxon>
    </lineage>
</organism>
<dbReference type="SUPFAM" id="SSF55120">
    <property type="entry name" value="Pseudouridine synthase"/>
    <property type="match status" value="1"/>
</dbReference>
<comment type="caution">
    <text evidence="6">The sequence shown here is derived from an EMBL/GenBank/DDBJ whole genome shotgun (WGS) entry which is preliminary data.</text>
</comment>
<dbReference type="Gene3D" id="3.30.70.660">
    <property type="entry name" value="Pseudouridine synthase I, catalytic domain, C-terminal subdomain"/>
    <property type="match status" value="1"/>
</dbReference>
<dbReference type="GO" id="GO:0160147">
    <property type="term" value="F:tRNA pseudouridine(38-40) synthase activity"/>
    <property type="evidence" value="ECO:0007669"/>
    <property type="project" value="UniProtKB-EC"/>
</dbReference>
<proteinExistence type="inferred from homology"/>
<evidence type="ECO:0000256" key="1">
    <source>
        <dbReference type="ARBA" id="ARBA00009375"/>
    </source>
</evidence>
<dbReference type="InterPro" id="IPR020097">
    <property type="entry name" value="PsdUridine_synth_TruA_a/b_dom"/>
</dbReference>
<dbReference type="InterPro" id="IPR020095">
    <property type="entry name" value="PsdUridine_synth_TruA_C"/>
</dbReference>
<dbReference type="GO" id="GO:1990481">
    <property type="term" value="P:mRNA pseudouridine synthesis"/>
    <property type="evidence" value="ECO:0007669"/>
    <property type="project" value="TreeGrafter"/>
</dbReference>
<comment type="catalytic activity">
    <reaction evidence="4">
        <text>uridine(38/39/40) in tRNA = pseudouridine(38/39/40) in tRNA</text>
        <dbReference type="Rhea" id="RHEA:22376"/>
        <dbReference type="Rhea" id="RHEA-COMP:10085"/>
        <dbReference type="Rhea" id="RHEA-COMP:10087"/>
        <dbReference type="ChEBI" id="CHEBI:65314"/>
        <dbReference type="ChEBI" id="CHEBI:65315"/>
        <dbReference type="EC" id="5.4.99.12"/>
    </reaction>
</comment>
<protein>
    <recommendedName>
        <fullName evidence="4">tRNA pseudouridine synthase</fullName>
        <ecNumber evidence="4">5.4.99.12</ecNumber>
    </recommendedName>
</protein>
<evidence type="ECO:0000313" key="7">
    <source>
        <dbReference type="Proteomes" id="UP000439903"/>
    </source>
</evidence>
<dbReference type="GO" id="GO:0005634">
    <property type="term" value="C:nucleus"/>
    <property type="evidence" value="ECO:0007669"/>
    <property type="project" value="TreeGrafter"/>
</dbReference>
<comment type="similarity">
    <text evidence="1 4">Belongs to the tRNA pseudouridine synthase TruA family.</text>
</comment>
<reference evidence="6 7" key="1">
    <citation type="journal article" date="2019" name="Environ. Microbiol.">
        <title>At the nexus of three kingdoms: the genome of the mycorrhizal fungus Gigaspora margarita provides insights into plant, endobacterial and fungal interactions.</title>
        <authorList>
            <person name="Venice F."/>
            <person name="Ghignone S."/>
            <person name="Salvioli di Fossalunga A."/>
            <person name="Amselem J."/>
            <person name="Novero M."/>
            <person name="Xianan X."/>
            <person name="Sedzielewska Toro K."/>
            <person name="Morin E."/>
            <person name="Lipzen A."/>
            <person name="Grigoriev I.V."/>
            <person name="Henrissat B."/>
            <person name="Martin F.M."/>
            <person name="Bonfante P."/>
        </authorList>
    </citation>
    <scope>NUCLEOTIDE SEQUENCE [LARGE SCALE GENOMIC DNA]</scope>
    <source>
        <strain evidence="6 7">BEG34</strain>
    </source>
</reference>
<keyword evidence="7" id="KW-1185">Reference proteome</keyword>
<dbReference type="InterPro" id="IPR020103">
    <property type="entry name" value="PsdUridine_synth_cat_dom_sf"/>
</dbReference>
<dbReference type="EC" id="5.4.99.12" evidence="4"/>
<evidence type="ECO:0000313" key="6">
    <source>
        <dbReference type="EMBL" id="KAF0463805.1"/>
    </source>
</evidence>
<evidence type="ECO:0000259" key="5">
    <source>
        <dbReference type="Pfam" id="PF01416"/>
    </source>
</evidence>
<accession>A0A8H4AA55</accession>
<dbReference type="GO" id="GO:0005737">
    <property type="term" value="C:cytoplasm"/>
    <property type="evidence" value="ECO:0007669"/>
    <property type="project" value="TreeGrafter"/>
</dbReference>
<dbReference type="PANTHER" id="PTHR11142:SF5">
    <property type="entry name" value="TRNA PSEUDOURIDINE(38_39) SYNTHASE"/>
    <property type="match status" value="1"/>
</dbReference>
<evidence type="ECO:0000256" key="4">
    <source>
        <dbReference type="RuleBase" id="RU003792"/>
    </source>
</evidence>
<dbReference type="Proteomes" id="UP000439903">
    <property type="component" value="Unassembled WGS sequence"/>
</dbReference>